<accession>A0A445EFC9</accession>
<name>A0A445EFC9_ARAHY</name>
<evidence type="ECO:0000313" key="2">
    <source>
        <dbReference type="Proteomes" id="UP000289738"/>
    </source>
</evidence>
<reference evidence="1 2" key="1">
    <citation type="submission" date="2019-01" db="EMBL/GenBank/DDBJ databases">
        <title>Sequencing of cultivated peanut Arachis hypogaea provides insights into genome evolution and oil improvement.</title>
        <authorList>
            <person name="Chen X."/>
        </authorList>
    </citation>
    <scope>NUCLEOTIDE SEQUENCE [LARGE SCALE GENOMIC DNA]</scope>
    <source>
        <strain evidence="2">cv. Fuhuasheng</strain>
        <tissue evidence="1">Leaves</tissue>
    </source>
</reference>
<evidence type="ECO:0000313" key="1">
    <source>
        <dbReference type="EMBL" id="RYR73965.1"/>
    </source>
</evidence>
<dbReference type="AlphaFoldDB" id="A0A445EFC9"/>
<dbReference type="SUPFAM" id="SSF50249">
    <property type="entry name" value="Nucleic acid-binding proteins"/>
    <property type="match status" value="1"/>
</dbReference>
<gene>
    <name evidence="1" type="ORF">Ahy_A02g008549</name>
</gene>
<comment type="caution">
    <text evidence="1">The sequence shown here is derived from an EMBL/GenBank/DDBJ whole genome shotgun (WGS) entry which is preliminary data.</text>
</comment>
<sequence>MKFRWRDIRPNEVFLTKGWRKFCRNHKLWKSPDVQNSIKSPFPIQHGDPLDFNFISLGNSNHKLQLPVKDSLKKINDCYMSSPFQLSLINSIKPSPELLPSRFPDKAFPSRRSSVLVVFQNGHSYRIGLRWGKIKKFQLNLCKYFIQVGTLISSLYIFTFLNKNLDVSSDQQNWRINVRVIKIWSLSAVEDKYKKSMLELIVMNQLCSIKNPHRRLFENDIIEERLYSISNFSLAINDKKYKSTTHSLHVMGLITAKGDIVEFSKNGKKSIYIIVELDDMQGKGTIRCTLWEEFATQLVQHIQDNPTIEYILIIQFAKFNLFKSAMDVSNTNYNSLLQINPDFKKVKDFRFIMCNNKPKNALTQIPSHTAYSMDDDLLNRTPYKPICL</sequence>
<proteinExistence type="predicted"/>
<dbReference type="CDD" id="cd04481">
    <property type="entry name" value="RPA1_DBD_B_like"/>
    <property type="match status" value="1"/>
</dbReference>
<organism evidence="1 2">
    <name type="scientific">Arachis hypogaea</name>
    <name type="common">Peanut</name>
    <dbReference type="NCBI Taxonomy" id="3818"/>
    <lineage>
        <taxon>Eukaryota</taxon>
        <taxon>Viridiplantae</taxon>
        <taxon>Streptophyta</taxon>
        <taxon>Embryophyta</taxon>
        <taxon>Tracheophyta</taxon>
        <taxon>Spermatophyta</taxon>
        <taxon>Magnoliopsida</taxon>
        <taxon>eudicotyledons</taxon>
        <taxon>Gunneridae</taxon>
        <taxon>Pentapetalae</taxon>
        <taxon>rosids</taxon>
        <taxon>fabids</taxon>
        <taxon>Fabales</taxon>
        <taxon>Fabaceae</taxon>
        <taxon>Papilionoideae</taxon>
        <taxon>50 kb inversion clade</taxon>
        <taxon>dalbergioids sensu lato</taxon>
        <taxon>Dalbergieae</taxon>
        <taxon>Pterocarpus clade</taxon>
        <taxon>Arachis</taxon>
    </lineage>
</organism>
<dbReference type="Gene3D" id="2.40.50.140">
    <property type="entry name" value="Nucleic acid-binding proteins"/>
    <property type="match status" value="2"/>
</dbReference>
<dbReference type="InterPro" id="IPR012340">
    <property type="entry name" value="NA-bd_OB-fold"/>
</dbReference>
<keyword evidence="2" id="KW-1185">Reference proteome</keyword>
<protein>
    <submittedName>
        <fullName evidence="1">Uncharacterized protein</fullName>
    </submittedName>
</protein>
<dbReference type="EMBL" id="SDMP01000002">
    <property type="protein sequence ID" value="RYR73965.1"/>
    <property type="molecule type" value="Genomic_DNA"/>
</dbReference>
<dbReference type="Proteomes" id="UP000289738">
    <property type="component" value="Chromosome A02"/>
</dbReference>